<evidence type="ECO:0000256" key="5">
    <source>
        <dbReference type="ARBA" id="ARBA00023242"/>
    </source>
</evidence>
<dbReference type="SUPFAM" id="SSF53098">
    <property type="entry name" value="Ribonuclease H-like"/>
    <property type="match status" value="1"/>
</dbReference>
<evidence type="ECO:0000313" key="7">
    <source>
        <dbReference type="EMBL" id="RMZ99734.1"/>
    </source>
</evidence>
<organism evidence="7 8">
    <name type="scientific">Brachionus plicatilis</name>
    <name type="common">Marine rotifer</name>
    <name type="synonym">Brachionus muelleri</name>
    <dbReference type="NCBI Taxonomy" id="10195"/>
    <lineage>
        <taxon>Eukaryota</taxon>
        <taxon>Metazoa</taxon>
        <taxon>Spiralia</taxon>
        <taxon>Gnathifera</taxon>
        <taxon>Rotifera</taxon>
        <taxon>Eurotatoria</taxon>
        <taxon>Monogononta</taxon>
        <taxon>Pseudotrocha</taxon>
        <taxon>Ploima</taxon>
        <taxon>Brachionidae</taxon>
        <taxon>Brachionus</taxon>
    </lineage>
</organism>
<evidence type="ECO:0000256" key="1">
    <source>
        <dbReference type="ARBA" id="ARBA00004123"/>
    </source>
</evidence>
<dbReference type="GO" id="GO:0008270">
    <property type="term" value="F:zinc ion binding"/>
    <property type="evidence" value="ECO:0007669"/>
    <property type="project" value="UniProtKB-KW"/>
</dbReference>
<keyword evidence="2" id="KW-0479">Metal-binding</keyword>
<keyword evidence="4" id="KW-0862">Zinc</keyword>
<evidence type="ECO:0000259" key="6">
    <source>
        <dbReference type="Pfam" id="PF05699"/>
    </source>
</evidence>
<evidence type="ECO:0000256" key="2">
    <source>
        <dbReference type="ARBA" id="ARBA00022723"/>
    </source>
</evidence>
<dbReference type="EMBL" id="REGN01010082">
    <property type="protein sequence ID" value="RMZ99734.1"/>
    <property type="molecule type" value="Genomic_DNA"/>
</dbReference>
<keyword evidence="5" id="KW-0539">Nucleus</keyword>
<dbReference type="Proteomes" id="UP000276133">
    <property type="component" value="Unassembled WGS sequence"/>
</dbReference>
<protein>
    <submittedName>
        <fullName evidence="7">Zinc finger BED domain-containing</fullName>
    </submittedName>
</protein>
<dbReference type="PANTHER" id="PTHR46481:SF10">
    <property type="entry name" value="ZINC FINGER BED DOMAIN-CONTAINING PROTEIN 39"/>
    <property type="match status" value="1"/>
</dbReference>
<dbReference type="AlphaFoldDB" id="A0A3M7PLT2"/>
<dbReference type="GO" id="GO:0005634">
    <property type="term" value="C:nucleus"/>
    <property type="evidence" value="ECO:0007669"/>
    <property type="project" value="UniProtKB-SubCell"/>
</dbReference>
<reference evidence="7 8" key="1">
    <citation type="journal article" date="2018" name="Sci. Rep.">
        <title>Genomic signatures of local adaptation to the degree of environmental predictability in rotifers.</title>
        <authorList>
            <person name="Franch-Gras L."/>
            <person name="Hahn C."/>
            <person name="Garcia-Roger E.M."/>
            <person name="Carmona M.J."/>
            <person name="Serra M."/>
            <person name="Gomez A."/>
        </authorList>
    </citation>
    <scope>NUCLEOTIDE SEQUENCE [LARGE SCALE GENOMIC DNA]</scope>
    <source>
        <strain evidence="7">HYR1</strain>
    </source>
</reference>
<dbReference type="OrthoDB" id="10023994at2759"/>
<dbReference type="GO" id="GO:0046983">
    <property type="term" value="F:protein dimerization activity"/>
    <property type="evidence" value="ECO:0007669"/>
    <property type="project" value="InterPro"/>
</dbReference>
<dbReference type="InterPro" id="IPR052035">
    <property type="entry name" value="ZnF_BED_domain_contain"/>
</dbReference>
<dbReference type="STRING" id="10195.A0A3M7PLT2"/>
<gene>
    <name evidence="7" type="ORF">BpHYR1_008405</name>
</gene>
<comment type="subcellular location">
    <subcellularLocation>
        <location evidence="1">Nucleus</location>
    </subcellularLocation>
</comment>
<comment type="caution">
    <text evidence="7">The sequence shown here is derived from an EMBL/GenBank/DDBJ whole genome shotgun (WGS) entry which is preliminary data.</text>
</comment>
<evidence type="ECO:0000313" key="8">
    <source>
        <dbReference type="Proteomes" id="UP000276133"/>
    </source>
</evidence>
<dbReference type="InterPro" id="IPR008906">
    <property type="entry name" value="HATC_C_dom"/>
</dbReference>
<proteinExistence type="predicted"/>
<sequence length="132" mass="15569">MLKKFFDSQKQSRFEQKDKSDDYIDPLDWWQRKEASFPSLAKIAKKILGIPATTASVERFFSKTGYILRQHRLKMADTLAENLFYLKKNRTCTKVTKKSLKKSLKSTSLDFDFDRFIYVTEFTETSLHELPP</sequence>
<keyword evidence="8" id="KW-1185">Reference proteome</keyword>
<keyword evidence="3" id="KW-0863">Zinc-finger</keyword>
<dbReference type="PANTHER" id="PTHR46481">
    <property type="entry name" value="ZINC FINGER BED DOMAIN-CONTAINING PROTEIN 4"/>
    <property type="match status" value="1"/>
</dbReference>
<dbReference type="Pfam" id="PF05699">
    <property type="entry name" value="Dimer_Tnp_hAT"/>
    <property type="match status" value="1"/>
</dbReference>
<evidence type="ECO:0000256" key="4">
    <source>
        <dbReference type="ARBA" id="ARBA00022833"/>
    </source>
</evidence>
<dbReference type="InterPro" id="IPR012337">
    <property type="entry name" value="RNaseH-like_sf"/>
</dbReference>
<evidence type="ECO:0000256" key="3">
    <source>
        <dbReference type="ARBA" id="ARBA00022771"/>
    </source>
</evidence>
<feature type="domain" description="HAT C-terminal dimerisation" evidence="6">
    <location>
        <begin position="17"/>
        <end position="89"/>
    </location>
</feature>
<accession>A0A3M7PLT2</accession>
<name>A0A3M7PLT2_BRAPC</name>